<feature type="compositionally biased region" description="Low complexity" evidence="1">
    <location>
        <begin position="93"/>
        <end position="110"/>
    </location>
</feature>
<feature type="domain" description="UBX" evidence="2">
    <location>
        <begin position="336"/>
        <end position="387"/>
    </location>
</feature>
<dbReference type="GO" id="GO:0043161">
    <property type="term" value="P:proteasome-mediated ubiquitin-dependent protein catabolic process"/>
    <property type="evidence" value="ECO:0007669"/>
    <property type="project" value="TreeGrafter"/>
</dbReference>
<feature type="compositionally biased region" description="Acidic residues" evidence="1">
    <location>
        <begin position="56"/>
        <end position="68"/>
    </location>
</feature>
<sequence>MASLDSTEQNALIAQFSQIAGTSARQAQQFLAASNWDLETAVANYYAAQEDHTADNQDDSDYVDEDDPEISHQSQPQPSSAAQGGGRRLGDGPSDSLPVPSGPSSSSNSSQTRNQSGAQKKFATIGDVSSSGANGDDSDDDDKQDLFAGGEKSGLAVQNPDDLRKRILEKAQKRGPPPKDAAPKKTHFTGSARTLGGDDAPSREIPAAPQPRGRAERVERVLHFWQDGFSIDDGDLFRFDDPRNSEILNSIRQGRAPLAIMSVQPGQEVDVEIKQHEEKYVKPKTKYKPFGGSGQRLGSPTPGVPSMPGAFTSEPTAQPPAPTSAVAAPPTAEVDDSKPILTLRISLGTGTRLTSRFNTDQTIGDVYDFVQRAEPGGREFVLQTTFPTTDLKDKAQVLGDMAEFKRGGAVVQRYL</sequence>
<evidence type="ECO:0000259" key="3">
    <source>
        <dbReference type="PROSITE" id="PS51399"/>
    </source>
</evidence>
<comment type="caution">
    <text evidence="4">The sequence shown here is derived from an EMBL/GenBank/DDBJ whole genome shotgun (WGS) entry which is preliminary data.</text>
</comment>
<dbReference type="Gene3D" id="3.30.420.210">
    <property type="entry name" value="SEP domain"/>
    <property type="match status" value="1"/>
</dbReference>
<evidence type="ECO:0000259" key="2">
    <source>
        <dbReference type="PROSITE" id="PS50033"/>
    </source>
</evidence>
<gene>
    <name evidence="4" type="primary">SHP1</name>
    <name evidence="4" type="ORF">H2200_000759</name>
</gene>
<dbReference type="Pfam" id="PF08059">
    <property type="entry name" value="SEP"/>
    <property type="match status" value="1"/>
</dbReference>
<dbReference type="GO" id="GO:0043130">
    <property type="term" value="F:ubiquitin binding"/>
    <property type="evidence" value="ECO:0007669"/>
    <property type="project" value="TreeGrafter"/>
</dbReference>
<dbReference type="GO" id="GO:0005634">
    <property type="term" value="C:nucleus"/>
    <property type="evidence" value="ECO:0007669"/>
    <property type="project" value="TreeGrafter"/>
</dbReference>
<dbReference type="InterPro" id="IPR009060">
    <property type="entry name" value="UBA-like_sf"/>
</dbReference>
<accession>A0AA38XP07</accession>
<keyword evidence="5" id="KW-1185">Reference proteome</keyword>
<dbReference type="SUPFAM" id="SSF54236">
    <property type="entry name" value="Ubiquitin-like"/>
    <property type="match status" value="1"/>
</dbReference>
<protein>
    <submittedName>
        <fullName evidence="4">Protein phosphatase regulator</fullName>
    </submittedName>
</protein>
<feature type="compositionally biased region" description="Low complexity" evidence="1">
    <location>
        <begin position="73"/>
        <end position="82"/>
    </location>
</feature>
<name>A0AA38XP07_9EURO</name>
<dbReference type="GO" id="GO:0007030">
    <property type="term" value="P:Golgi organization"/>
    <property type="evidence" value="ECO:0007669"/>
    <property type="project" value="TreeGrafter"/>
</dbReference>
<dbReference type="CDD" id="cd14348">
    <property type="entry name" value="UBA_p47"/>
    <property type="match status" value="1"/>
</dbReference>
<dbReference type="GO" id="GO:0000045">
    <property type="term" value="P:autophagosome assembly"/>
    <property type="evidence" value="ECO:0007669"/>
    <property type="project" value="TreeGrafter"/>
</dbReference>
<feature type="compositionally biased region" description="Basic and acidic residues" evidence="1">
    <location>
        <begin position="161"/>
        <end position="172"/>
    </location>
</feature>
<evidence type="ECO:0000313" key="5">
    <source>
        <dbReference type="Proteomes" id="UP001172673"/>
    </source>
</evidence>
<dbReference type="PANTHER" id="PTHR23333">
    <property type="entry name" value="UBX DOMAIN CONTAINING PROTEIN"/>
    <property type="match status" value="1"/>
</dbReference>
<dbReference type="GO" id="GO:0061025">
    <property type="term" value="P:membrane fusion"/>
    <property type="evidence" value="ECO:0007669"/>
    <property type="project" value="TreeGrafter"/>
</dbReference>
<dbReference type="Pfam" id="PF00789">
    <property type="entry name" value="UBX"/>
    <property type="match status" value="1"/>
</dbReference>
<evidence type="ECO:0000313" key="4">
    <source>
        <dbReference type="EMBL" id="KAJ9617038.1"/>
    </source>
</evidence>
<dbReference type="InterPro" id="IPR029071">
    <property type="entry name" value="Ubiquitin-like_domsf"/>
</dbReference>
<reference evidence="4" key="1">
    <citation type="submission" date="2022-10" db="EMBL/GenBank/DDBJ databases">
        <title>Culturing micro-colonial fungi from biological soil crusts in the Mojave desert and describing Neophaeococcomyces mojavensis, and introducing the new genera and species Taxawa tesnikishii.</title>
        <authorList>
            <person name="Kurbessoian T."/>
            <person name="Stajich J.E."/>
        </authorList>
    </citation>
    <scope>NUCLEOTIDE SEQUENCE</scope>
    <source>
        <strain evidence="4">TK_41</strain>
    </source>
</reference>
<dbReference type="SUPFAM" id="SSF102848">
    <property type="entry name" value="NSFL1 (p97 ATPase) cofactor p47, SEP domain"/>
    <property type="match status" value="1"/>
</dbReference>
<dbReference type="InterPro" id="IPR036241">
    <property type="entry name" value="NSFL1C_SEP_dom_sf"/>
</dbReference>
<dbReference type="GO" id="GO:0005829">
    <property type="term" value="C:cytosol"/>
    <property type="evidence" value="ECO:0007669"/>
    <property type="project" value="TreeGrafter"/>
</dbReference>
<dbReference type="PANTHER" id="PTHR23333:SF20">
    <property type="entry name" value="NSFL1 COFACTOR P47"/>
    <property type="match status" value="1"/>
</dbReference>
<dbReference type="SMART" id="SM00553">
    <property type="entry name" value="SEP"/>
    <property type="match status" value="1"/>
</dbReference>
<dbReference type="GO" id="GO:0031468">
    <property type="term" value="P:nuclear membrane reassembly"/>
    <property type="evidence" value="ECO:0007669"/>
    <property type="project" value="TreeGrafter"/>
</dbReference>
<feature type="compositionally biased region" description="Low complexity" evidence="1">
    <location>
        <begin position="126"/>
        <end position="135"/>
    </location>
</feature>
<feature type="region of interest" description="Disordered" evidence="1">
    <location>
        <begin position="49"/>
        <end position="216"/>
    </location>
</feature>
<dbReference type="Pfam" id="PF14555">
    <property type="entry name" value="UBA_4"/>
    <property type="match status" value="1"/>
</dbReference>
<dbReference type="InterPro" id="IPR012989">
    <property type="entry name" value="SEP_domain"/>
</dbReference>
<dbReference type="Gene3D" id="3.10.20.90">
    <property type="entry name" value="Phosphatidylinositol 3-kinase Catalytic Subunit, Chain A, domain 1"/>
    <property type="match status" value="1"/>
</dbReference>
<dbReference type="FunFam" id="3.30.420.210:FF:000002">
    <property type="entry name" value="UBX domain-containing protein 1"/>
    <property type="match status" value="1"/>
</dbReference>
<dbReference type="AlphaFoldDB" id="A0AA38XP07"/>
<proteinExistence type="predicted"/>
<dbReference type="Proteomes" id="UP001172673">
    <property type="component" value="Unassembled WGS sequence"/>
</dbReference>
<organism evidence="4 5">
    <name type="scientific">Cladophialophora chaetospira</name>
    <dbReference type="NCBI Taxonomy" id="386627"/>
    <lineage>
        <taxon>Eukaryota</taxon>
        <taxon>Fungi</taxon>
        <taxon>Dikarya</taxon>
        <taxon>Ascomycota</taxon>
        <taxon>Pezizomycotina</taxon>
        <taxon>Eurotiomycetes</taxon>
        <taxon>Chaetothyriomycetidae</taxon>
        <taxon>Chaetothyriales</taxon>
        <taxon>Herpotrichiellaceae</taxon>
        <taxon>Cladophialophora</taxon>
    </lineage>
</organism>
<evidence type="ECO:0000256" key="1">
    <source>
        <dbReference type="SAM" id="MobiDB-lite"/>
    </source>
</evidence>
<dbReference type="Gene3D" id="1.10.8.10">
    <property type="entry name" value="DNA helicase RuvA subunit, C-terminal domain"/>
    <property type="match status" value="1"/>
</dbReference>
<dbReference type="SUPFAM" id="SSF46934">
    <property type="entry name" value="UBA-like"/>
    <property type="match status" value="1"/>
</dbReference>
<dbReference type="InterPro" id="IPR001012">
    <property type="entry name" value="UBX_dom"/>
</dbReference>
<dbReference type="PROSITE" id="PS51399">
    <property type="entry name" value="SEP"/>
    <property type="match status" value="1"/>
</dbReference>
<feature type="region of interest" description="Disordered" evidence="1">
    <location>
        <begin position="284"/>
        <end position="331"/>
    </location>
</feature>
<feature type="domain" description="SEP" evidence="3">
    <location>
        <begin position="217"/>
        <end position="281"/>
    </location>
</feature>
<dbReference type="EMBL" id="JAPDRK010000001">
    <property type="protein sequence ID" value="KAJ9617038.1"/>
    <property type="molecule type" value="Genomic_DNA"/>
</dbReference>
<dbReference type="PROSITE" id="PS50033">
    <property type="entry name" value="UBX"/>
    <property type="match status" value="1"/>
</dbReference>